<gene>
    <name evidence="1" type="ORF">DERYTH_LOCUS20181</name>
</gene>
<evidence type="ECO:0000313" key="2">
    <source>
        <dbReference type="Proteomes" id="UP000789405"/>
    </source>
</evidence>
<protein>
    <submittedName>
        <fullName evidence="1">534_t:CDS:1</fullName>
    </submittedName>
</protein>
<evidence type="ECO:0000313" key="1">
    <source>
        <dbReference type="EMBL" id="CAG8784847.1"/>
    </source>
</evidence>
<reference evidence="1" key="1">
    <citation type="submission" date="2021-06" db="EMBL/GenBank/DDBJ databases">
        <authorList>
            <person name="Kallberg Y."/>
            <person name="Tangrot J."/>
            <person name="Rosling A."/>
        </authorList>
    </citation>
    <scope>NUCLEOTIDE SEQUENCE</scope>
    <source>
        <strain evidence="1">MA453B</strain>
    </source>
</reference>
<organism evidence="1 2">
    <name type="scientific">Dentiscutata erythropus</name>
    <dbReference type="NCBI Taxonomy" id="1348616"/>
    <lineage>
        <taxon>Eukaryota</taxon>
        <taxon>Fungi</taxon>
        <taxon>Fungi incertae sedis</taxon>
        <taxon>Mucoromycota</taxon>
        <taxon>Glomeromycotina</taxon>
        <taxon>Glomeromycetes</taxon>
        <taxon>Diversisporales</taxon>
        <taxon>Gigasporaceae</taxon>
        <taxon>Dentiscutata</taxon>
    </lineage>
</organism>
<comment type="caution">
    <text evidence="1">The sequence shown here is derived from an EMBL/GenBank/DDBJ whole genome shotgun (WGS) entry which is preliminary data.</text>
</comment>
<sequence length="200" mass="22565">MRKATKMRKEESLDSLASASALSATSTSISSLANTSKSNTSNRINSGGCILAPARDEWLKLEAHFALQCPYVEDHIQQSYLLRVASHNNEEESPENLTKSKKPRLDKQNNLSRFFLLKSKDLSEERINSINILLLKAFIVCGISFSIVENPFFIDLLQNLCSSYQPLLREVLAGCLLDQEYVKVIVKHETIFRESKNLTL</sequence>
<accession>A0A9N9JJN9</accession>
<feature type="non-terminal residue" evidence="1">
    <location>
        <position position="1"/>
    </location>
</feature>
<dbReference type="AlphaFoldDB" id="A0A9N9JJN9"/>
<name>A0A9N9JJN9_9GLOM</name>
<keyword evidence="2" id="KW-1185">Reference proteome</keyword>
<dbReference type="EMBL" id="CAJVPY010023327">
    <property type="protein sequence ID" value="CAG8784847.1"/>
    <property type="molecule type" value="Genomic_DNA"/>
</dbReference>
<dbReference type="OrthoDB" id="2636571at2759"/>
<proteinExistence type="predicted"/>
<dbReference type="Proteomes" id="UP000789405">
    <property type="component" value="Unassembled WGS sequence"/>
</dbReference>